<dbReference type="Proteomes" id="UP001432251">
    <property type="component" value="Chromosome"/>
</dbReference>
<gene>
    <name evidence="1" type="ORF">V2W30_11645</name>
</gene>
<keyword evidence="2" id="KW-1185">Reference proteome</keyword>
<organism evidence="1 2">
    <name type="scientific">Streptomyces citrinus</name>
    <dbReference type="NCBI Taxonomy" id="3118173"/>
    <lineage>
        <taxon>Bacteria</taxon>
        <taxon>Bacillati</taxon>
        <taxon>Actinomycetota</taxon>
        <taxon>Actinomycetes</taxon>
        <taxon>Kitasatosporales</taxon>
        <taxon>Streptomycetaceae</taxon>
        <taxon>Streptomyces</taxon>
    </lineage>
</organism>
<proteinExistence type="predicted"/>
<name>A0ACD5A9P9_9ACTN</name>
<evidence type="ECO:0000313" key="1">
    <source>
        <dbReference type="EMBL" id="WWQ63932.1"/>
    </source>
</evidence>
<protein>
    <submittedName>
        <fullName evidence="1">DUF6578 domain-containing protein</fullName>
    </submittedName>
</protein>
<evidence type="ECO:0000313" key="2">
    <source>
        <dbReference type="Proteomes" id="UP001432251"/>
    </source>
</evidence>
<sequence>MTSWTVWYESWQMECCGTPFSVGDAVELPLMITPRARLSDAAEWEEWLGSVEGPVRTVADDDAGSWPVVRDGGLDAALHGSLRRPPHRIAVTGLLSVERHSGRWPRRPAGSGRSAS</sequence>
<dbReference type="EMBL" id="CP146022">
    <property type="protein sequence ID" value="WWQ63932.1"/>
    <property type="molecule type" value="Genomic_DNA"/>
</dbReference>
<reference evidence="1" key="1">
    <citation type="journal article" date="2025" name="Int. J. Syst. Evol. Microbiol.">
        <title>Streptomyces citrinus sp. nov., with yellow diffusible pigment.</title>
        <authorList>
            <person name="He Y."/>
            <person name="Yang E."/>
            <person name="Xu J."/>
            <person name="Sun Y."/>
            <person name="Sun L."/>
        </authorList>
    </citation>
    <scope>NUCLEOTIDE SEQUENCE</scope>
    <source>
        <strain evidence="1">Q6</strain>
    </source>
</reference>
<accession>A0ACD5A9P9</accession>